<gene>
    <name evidence="1" type="ORF">FHS42_001354</name>
</gene>
<evidence type="ECO:0000313" key="2">
    <source>
        <dbReference type="Proteomes" id="UP000588098"/>
    </source>
</evidence>
<comment type="caution">
    <text evidence="1">The sequence shown here is derived from an EMBL/GenBank/DDBJ whole genome shotgun (WGS) entry which is preliminary data.</text>
</comment>
<sequence>MLVRPSLNDRSTNRITATAQPSLSDFTLRHEVGQGSLPLSLPLPHHRDQLWPPDSCFRSRYRTVFGAASRAGDKWPVKAVPRSGLYVIMKRERAPGWSAWLTWG</sequence>
<dbReference type="EMBL" id="JACHJL010000002">
    <property type="protein sequence ID" value="MBB5934328.1"/>
    <property type="molecule type" value="Genomic_DNA"/>
</dbReference>
<protein>
    <submittedName>
        <fullName evidence="1">Uncharacterized protein</fullName>
    </submittedName>
</protein>
<dbReference type="Proteomes" id="UP000588098">
    <property type="component" value="Unassembled WGS sequence"/>
</dbReference>
<keyword evidence="2" id="KW-1185">Reference proteome</keyword>
<name>A0A7W9Q640_9ACTN</name>
<evidence type="ECO:0000313" key="1">
    <source>
        <dbReference type="EMBL" id="MBB5934328.1"/>
    </source>
</evidence>
<reference evidence="1 2" key="1">
    <citation type="submission" date="2020-08" db="EMBL/GenBank/DDBJ databases">
        <title>Genomic Encyclopedia of Type Strains, Phase III (KMG-III): the genomes of soil and plant-associated and newly described type strains.</title>
        <authorList>
            <person name="Whitman W."/>
        </authorList>
    </citation>
    <scope>NUCLEOTIDE SEQUENCE [LARGE SCALE GENOMIC DNA]</scope>
    <source>
        <strain evidence="1 2">CECT 8305</strain>
    </source>
</reference>
<organism evidence="1 2">
    <name type="scientific">Streptomyces zagrosensis</name>
    <dbReference type="NCBI Taxonomy" id="1042984"/>
    <lineage>
        <taxon>Bacteria</taxon>
        <taxon>Bacillati</taxon>
        <taxon>Actinomycetota</taxon>
        <taxon>Actinomycetes</taxon>
        <taxon>Kitasatosporales</taxon>
        <taxon>Streptomycetaceae</taxon>
        <taxon>Streptomyces</taxon>
    </lineage>
</organism>
<dbReference type="AlphaFoldDB" id="A0A7W9Q640"/>
<proteinExistence type="predicted"/>
<accession>A0A7W9Q640</accession>